<feature type="region of interest" description="Disordered" evidence="1">
    <location>
        <begin position="52"/>
        <end position="71"/>
    </location>
</feature>
<feature type="region of interest" description="Disordered" evidence="1">
    <location>
        <begin position="1080"/>
        <end position="1134"/>
    </location>
</feature>
<sequence>MARSLPHSSNDEFSMIAQRVAPVTANISSYPAIRPRSPKWAEARLVDCERNDWSPYSATGNHPPQPPIRHRDVMKDPDKLKLLSSNILNLQYRDLPALPSEVDSRSRANSFDYDDELRYSSRRVDKPQSYLQHRNLPPPPPPKNNVPRARSSHDLLPPIERVNFESTFITHSCHPDSLIPGRIQRTGVTESVFHPYRIKHKPSVKYLAEPNDLAKPNTPMSYVSSRANNLSQKTYPFSKPLSKSFLNPRFSAGISWVDKMTDSLDTSAQYPIASLSEKPLPFVPLPEISQSSKEDSYEEEKGDEEIEFKQEMSQKDKKNERLPSASSQILEDVGSEQSRIVINRYEYDKKQEYLKSYNNSAKISHSQAPVLQLPNIGQVSVLSADIFSQISKDAHLDILKDSRSLSMAVGDSKIITQVGGELESKTENLGRLDSMKYHVFGRGFESKNSAPTAKAISSKTETAPDILFDKDPITSSDSNGMPSETYNQDWEAYTKESTRSILYGPIDDDEPESGIKIPLRKHDLPKLPNEFAKRRTSINVDDIRDENSDHRLAKSISNDDSSMVSIPFASIKSMPKEYDKVSLGEIHLQNLSSTKSDDSLSASTKTSNVVESLSEKKITHEKTSKNSLNTSSSLIKMTRRRSKTELNNYLVNEDSLEAGAVKVLVNSTHKELESSHQNINTDILAPELEIERITPGKNVSMLEKFEPPDHEVTKKVRRIAESTGSKKNAPIIIENPEKAVSSSPIDEKQMNNFVTSLNLNSDNENVPGNNFYSGLENNQEPEEFNLPSEYSEYWASSTNHLEKNTVVNSGVGPNIDTRIMTPLSLQRDEIKAQIYSEIPPQTQPRKEFVRYDASSSSPNNNPANEKSLHTGIDPMSPEESKIREIGFEYKIQSGLESNLNSPLSLVNSSSSGFPGHKYIKSFDEFTAEDNGADRRVIDKKMIQPKNNSNLPSLSPKLKYSNPYSISAISPKVTDQPISPHFEFDPQRKSRSAYSIIYSDLYLKSPTINPMNTGQIPTFREIMAMKSSQQRTQAFNMTRELFATIDLGLGIWIQQMKKEHPDHDLDRLSSDTPSPRVIESHVSTQNISPEDEYIHSKRVSSTPLSPSSKQATRPNISSPQNYTSTNKFTSHQVQSKGKVLFHTAGVLGGKAGKAGKVLLEKSKNRLRATGNEKVD</sequence>
<evidence type="ECO:0000313" key="3">
    <source>
        <dbReference type="Proteomes" id="UP000285326"/>
    </source>
</evidence>
<gene>
    <name evidence="2" type="ORF">GcM1_243072</name>
</gene>
<evidence type="ECO:0000256" key="1">
    <source>
        <dbReference type="SAM" id="MobiDB-lite"/>
    </source>
</evidence>
<dbReference type="Proteomes" id="UP000285326">
    <property type="component" value="Unassembled WGS sequence"/>
</dbReference>
<evidence type="ECO:0000313" key="2">
    <source>
        <dbReference type="EMBL" id="RKF73599.1"/>
    </source>
</evidence>
<protein>
    <submittedName>
        <fullName evidence="2">Uncharacterized protein</fullName>
    </submittedName>
</protein>
<dbReference type="AlphaFoldDB" id="A0A420IGE4"/>
<accession>A0A420IGE4</accession>
<feature type="compositionally biased region" description="Low complexity" evidence="1">
    <location>
        <begin position="853"/>
        <end position="864"/>
    </location>
</feature>
<feature type="region of interest" description="Disordered" evidence="1">
    <location>
        <begin position="118"/>
        <end position="152"/>
    </location>
</feature>
<feature type="region of interest" description="Disordered" evidence="1">
    <location>
        <begin position="283"/>
        <end position="330"/>
    </location>
</feature>
<reference evidence="2 3" key="1">
    <citation type="journal article" date="2018" name="BMC Genomics">
        <title>Comparative genome analyses reveal sequence features reflecting distinct modes of host-adaptation between dicot and monocot powdery mildew.</title>
        <authorList>
            <person name="Wu Y."/>
            <person name="Ma X."/>
            <person name="Pan Z."/>
            <person name="Kale S.D."/>
            <person name="Song Y."/>
            <person name="King H."/>
            <person name="Zhang Q."/>
            <person name="Presley C."/>
            <person name="Deng X."/>
            <person name="Wei C.I."/>
            <person name="Xiao S."/>
        </authorList>
    </citation>
    <scope>NUCLEOTIDE SEQUENCE [LARGE SCALE GENOMIC DNA]</scope>
    <source>
        <strain evidence="2">UMSG1</strain>
    </source>
</reference>
<feature type="compositionally biased region" description="Basic and acidic residues" evidence="1">
    <location>
        <begin position="613"/>
        <end position="624"/>
    </location>
</feature>
<feature type="region of interest" description="Disordered" evidence="1">
    <location>
        <begin position="466"/>
        <end position="486"/>
    </location>
</feature>
<dbReference type="EMBL" id="MCBS01024359">
    <property type="protein sequence ID" value="RKF73599.1"/>
    <property type="molecule type" value="Genomic_DNA"/>
</dbReference>
<feature type="compositionally biased region" description="Low complexity" evidence="1">
    <location>
        <begin position="625"/>
        <end position="634"/>
    </location>
</feature>
<feature type="compositionally biased region" description="Basic and acidic residues" evidence="1">
    <location>
        <begin position="307"/>
        <end position="321"/>
    </location>
</feature>
<proteinExistence type="predicted"/>
<feature type="compositionally biased region" description="Polar residues" evidence="1">
    <location>
        <begin position="473"/>
        <end position="486"/>
    </location>
</feature>
<comment type="caution">
    <text evidence="2">The sequence shown here is derived from an EMBL/GenBank/DDBJ whole genome shotgun (WGS) entry which is preliminary data.</text>
</comment>
<name>A0A420IGE4_9PEZI</name>
<feature type="region of interest" description="Disordered" evidence="1">
    <location>
        <begin position="839"/>
        <end position="876"/>
    </location>
</feature>
<feature type="region of interest" description="Disordered" evidence="1">
    <location>
        <begin position="608"/>
        <end position="636"/>
    </location>
</feature>
<organism evidence="2 3">
    <name type="scientific">Golovinomyces cichoracearum</name>
    <dbReference type="NCBI Taxonomy" id="62708"/>
    <lineage>
        <taxon>Eukaryota</taxon>
        <taxon>Fungi</taxon>
        <taxon>Dikarya</taxon>
        <taxon>Ascomycota</taxon>
        <taxon>Pezizomycotina</taxon>
        <taxon>Leotiomycetes</taxon>
        <taxon>Erysiphales</taxon>
        <taxon>Erysiphaceae</taxon>
        <taxon>Golovinomyces</taxon>
    </lineage>
</organism>
<feature type="compositionally biased region" description="Polar residues" evidence="1">
    <location>
        <begin position="1098"/>
        <end position="1134"/>
    </location>
</feature>
<feature type="compositionally biased region" description="Acidic residues" evidence="1">
    <location>
        <begin position="296"/>
        <end position="306"/>
    </location>
</feature>